<dbReference type="RefSeq" id="WP_201756828.1">
    <property type="nucleotide sequence ID" value="NZ_SUMG01000002.1"/>
</dbReference>
<keyword evidence="1" id="KW-0472">Membrane</keyword>
<dbReference type="Gene3D" id="3.30.700.10">
    <property type="entry name" value="Glycoprotein, Type 4 Pilin"/>
    <property type="match status" value="1"/>
</dbReference>
<evidence type="ECO:0000313" key="2">
    <source>
        <dbReference type="EMBL" id="NBG87532.1"/>
    </source>
</evidence>
<dbReference type="EMBL" id="SUMG01000002">
    <property type="protein sequence ID" value="NBG87532.1"/>
    <property type="molecule type" value="Genomic_DNA"/>
</dbReference>
<evidence type="ECO:0000313" key="3">
    <source>
        <dbReference type="Proteomes" id="UP000449710"/>
    </source>
</evidence>
<comment type="caution">
    <text evidence="2">The sequence shown here is derived from an EMBL/GenBank/DDBJ whole genome shotgun (WGS) entry which is preliminary data.</text>
</comment>
<accession>A0AA43XJ50</accession>
<dbReference type="PROSITE" id="PS00409">
    <property type="entry name" value="PROKAR_NTER_METHYL"/>
    <property type="match status" value="1"/>
</dbReference>
<keyword evidence="1" id="KW-1133">Transmembrane helix</keyword>
<protein>
    <submittedName>
        <fullName evidence="2">Prepilin-type N-terminal cleavage/methylation domain-containing protein</fullName>
    </submittedName>
</protein>
<dbReference type="InterPro" id="IPR012902">
    <property type="entry name" value="N_methyl_site"/>
</dbReference>
<dbReference type="Proteomes" id="UP000449710">
    <property type="component" value="Unassembled WGS sequence"/>
</dbReference>
<dbReference type="SUPFAM" id="SSF54523">
    <property type="entry name" value="Pili subunits"/>
    <property type="match status" value="1"/>
</dbReference>
<keyword evidence="3" id="KW-1185">Reference proteome</keyword>
<dbReference type="InterPro" id="IPR045584">
    <property type="entry name" value="Pilin-like"/>
</dbReference>
<reference evidence="2 3" key="1">
    <citation type="submission" date="2019-04" db="EMBL/GenBank/DDBJ databases">
        <title>Isachenkonia alkalipeptolytica gen. nov. sp. nov. a new anaerobic, alkiliphilic organothrophic bacterium capable to reduce synthesized ferrihydrite isolated from a soda lake.</title>
        <authorList>
            <person name="Toshchakov S.V."/>
            <person name="Zavarzina D.G."/>
            <person name="Zhilina T.N."/>
            <person name="Kostrikina N.A."/>
            <person name="Kublanov I.V."/>
        </authorList>
    </citation>
    <scope>NUCLEOTIDE SEQUENCE [LARGE SCALE GENOMIC DNA]</scope>
    <source>
        <strain evidence="2 3">Z-1701</strain>
    </source>
</reference>
<organism evidence="2 3">
    <name type="scientific">Isachenkonia alkalipeptolytica</name>
    <dbReference type="NCBI Taxonomy" id="2565777"/>
    <lineage>
        <taxon>Bacteria</taxon>
        <taxon>Bacillati</taxon>
        <taxon>Bacillota</taxon>
        <taxon>Clostridia</taxon>
        <taxon>Eubacteriales</taxon>
        <taxon>Clostridiaceae</taxon>
        <taxon>Isachenkonia</taxon>
    </lineage>
</organism>
<keyword evidence="1" id="KW-0812">Transmembrane</keyword>
<feature type="transmembrane region" description="Helical" evidence="1">
    <location>
        <begin position="15"/>
        <end position="35"/>
    </location>
</feature>
<gene>
    <name evidence="2" type="ORF">ISALK_03375</name>
</gene>
<dbReference type="NCBIfam" id="TIGR02532">
    <property type="entry name" value="IV_pilin_GFxxxE"/>
    <property type="match status" value="1"/>
</dbReference>
<dbReference type="AlphaFoldDB" id="A0AA43XJ50"/>
<sequence length="120" mass="12996">MMQYLTKKINNRKGFTLIELIVVIAILAILALIALPRLSQFISDAGESADDATAAVIYRAASAYIASNPNLEALDVSEIQKYVDDSTVNVSDAKITPEKDGDKIIGIEKVEYESGAYPDS</sequence>
<proteinExistence type="predicted"/>
<name>A0AA43XJ50_9CLOT</name>
<dbReference type="Pfam" id="PF07963">
    <property type="entry name" value="N_methyl"/>
    <property type="match status" value="1"/>
</dbReference>
<evidence type="ECO:0000256" key="1">
    <source>
        <dbReference type="SAM" id="Phobius"/>
    </source>
</evidence>